<name>A0ABN3U9W3_9ACTN</name>
<comment type="caution">
    <text evidence="2">The sequence shown here is derived from an EMBL/GenBank/DDBJ whole genome shotgun (WGS) entry which is preliminary data.</text>
</comment>
<evidence type="ECO:0000313" key="3">
    <source>
        <dbReference type="Proteomes" id="UP001501842"/>
    </source>
</evidence>
<gene>
    <name evidence="2" type="ORF">GCM10010439_34720</name>
</gene>
<reference evidence="2 3" key="1">
    <citation type="journal article" date="2019" name="Int. J. Syst. Evol. Microbiol.">
        <title>The Global Catalogue of Microorganisms (GCM) 10K type strain sequencing project: providing services to taxonomists for standard genome sequencing and annotation.</title>
        <authorList>
            <consortium name="The Broad Institute Genomics Platform"/>
            <consortium name="The Broad Institute Genome Sequencing Center for Infectious Disease"/>
            <person name="Wu L."/>
            <person name="Ma J."/>
        </authorList>
    </citation>
    <scope>NUCLEOTIDE SEQUENCE [LARGE SCALE GENOMIC DNA]</scope>
    <source>
        <strain evidence="2 3">JCM 8201</strain>
    </source>
</reference>
<proteinExistence type="predicted"/>
<keyword evidence="1" id="KW-0812">Transmembrane</keyword>
<evidence type="ECO:0000256" key="1">
    <source>
        <dbReference type="SAM" id="Phobius"/>
    </source>
</evidence>
<accession>A0ABN3U9W3</accession>
<keyword evidence="1" id="KW-0472">Membrane</keyword>
<feature type="transmembrane region" description="Helical" evidence="1">
    <location>
        <begin position="86"/>
        <end position="103"/>
    </location>
</feature>
<dbReference type="Proteomes" id="UP001501842">
    <property type="component" value="Unassembled WGS sequence"/>
</dbReference>
<sequence length="226" mass="24672">MAPFSRERAPPSVLVMFLERLTLPGRPPWLRMVFFTTLVAASWCFVGFVFAWGGGILMLLIGLPMLVLLLFPLGMALVLDRGGPEFGVMVAVGLALTVTAFTVPGDLYLKLFGESREAVVVEKICSRSKGSCSWSYELAGTGDEIVRGLLRHGELDVGDEVRVIADPSGFIPPRRAGDVSFDFLDMVALVAWLGCAVVLCQGFQAIYRPEEEPHPPVTAPREETEE</sequence>
<keyword evidence="3" id="KW-1185">Reference proteome</keyword>
<keyword evidence="1" id="KW-1133">Transmembrane helix</keyword>
<evidence type="ECO:0000313" key="2">
    <source>
        <dbReference type="EMBL" id="GAA2727840.1"/>
    </source>
</evidence>
<feature type="transmembrane region" description="Helical" evidence="1">
    <location>
        <begin position="29"/>
        <end position="50"/>
    </location>
</feature>
<protein>
    <recommendedName>
        <fullName evidence="4">DUF3592 domain-containing protein</fullName>
    </recommendedName>
</protein>
<dbReference type="EMBL" id="BAAATZ010000012">
    <property type="protein sequence ID" value="GAA2727840.1"/>
    <property type="molecule type" value="Genomic_DNA"/>
</dbReference>
<feature type="transmembrane region" description="Helical" evidence="1">
    <location>
        <begin position="56"/>
        <end position="79"/>
    </location>
</feature>
<evidence type="ECO:0008006" key="4">
    <source>
        <dbReference type="Google" id="ProtNLM"/>
    </source>
</evidence>
<organism evidence="2 3">
    <name type="scientific">Actinocorallia aurantiaca</name>
    <dbReference type="NCBI Taxonomy" id="46204"/>
    <lineage>
        <taxon>Bacteria</taxon>
        <taxon>Bacillati</taxon>
        <taxon>Actinomycetota</taxon>
        <taxon>Actinomycetes</taxon>
        <taxon>Streptosporangiales</taxon>
        <taxon>Thermomonosporaceae</taxon>
        <taxon>Actinocorallia</taxon>
    </lineage>
</organism>